<protein>
    <recommendedName>
        <fullName evidence="5">Transposase, Ptta/En/Spm, plant</fullName>
    </recommendedName>
</protein>
<dbReference type="PANTHER" id="PTHR33499">
    <property type="entry name" value="OS12G0282400 PROTEIN-RELATED"/>
    <property type="match status" value="1"/>
</dbReference>
<feature type="compositionally biased region" description="Polar residues" evidence="2">
    <location>
        <begin position="9"/>
        <end position="18"/>
    </location>
</feature>
<dbReference type="Proteomes" id="UP000593564">
    <property type="component" value="Unassembled WGS sequence"/>
</dbReference>
<reference evidence="4" key="1">
    <citation type="journal article" date="2020" name="Nat. Commun.">
        <title>Genome assembly of wild tea tree DASZ reveals pedigree and selection history of tea varieties.</title>
        <authorList>
            <person name="Zhang W."/>
            <person name="Zhang Y."/>
            <person name="Qiu H."/>
            <person name="Guo Y."/>
            <person name="Wan H."/>
            <person name="Zhang X."/>
            <person name="Scossa F."/>
            <person name="Alseekh S."/>
            <person name="Zhang Q."/>
            <person name="Wang P."/>
            <person name="Xu L."/>
            <person name="Schmidt M.H."/>
            <person name="Jia X."/>
            <person name="Li D."/>
            <person name="Zhu A."/>
            <person name="Guo F."/>
            <person name="Chen W."/>
            <person name="Ni D."/>
            <person name="Usadel B."/>
            <person name="Fernie A.R."/>
            <person name="Wen W."/>
        </authorList>
    </citation>
    <scope>NUCLEOTIDE SEQUENCE [LARGE SCALE GENOMIC DNA]</scope>
    <source>
        <strain evidence="4">cv. G240</strain>
    </source>
</reference>
<evidence type="ECO:0000256" key="1">
    <source>
        <dbReference type="SAM" id="Coils"/>
    </source>
</evidence>
<sequence length="460" mass="52418">MDATKKQLTKPSTATKKVTNYEKQRMKNINKNRERMNALGVKNITTCLKATVQHKKLRKEKQIPIEENDDDYRPSEAEDGSDTETYDSFEHELLEIPSRARSQSHHEALTHALEEGDTSSRPEVTSNPPPPLNVEPQLEVTAGNTIAAKRARGPTRGKEVQGLVDKDGKLSVPIPPEFRAPVGDYASKLASKIGVEVRTRLPNPSVRRWKYVDASVKEAMFQRLNDQFDLQGDPVDIEKAMNTKFGRRLSNHTYRLHKQFMELKEAKGEEYARNHPPKNVDPTKWIDLIDKKWNTKEFLAREKKMLPDLAELYKETHYNEKTHEWISSQAQCNYENMIQTQADHLSQPGSTPLTAEELSIKVLKPRSGYVKGLGMRPSSSIRRATTIYAETNDYVKRLEMQIETQKEQIQMQNNKIEDLEEGKKKQGEIMADVVNFLRTKGFTGHFGSGGDSSTSGHTSW</sequence>
<feature type="region of interest" description="Disordered" evidence="2">
    <location>
        <begin position="1"/>
        <end position="29"/>
    </location>
</feature>
<reference evidence="3 4" key="2">
    <citation type="submission" date="2020-07" db="EMBL/GenBank/DDBJ databases">
        <title>Genome assembly of wild tea tree DASZ reveals pedigree and selection history of tea varieties.</title>
        <authorList>
            <person name="Zhang W."/>
        </authorList>
    </citation>
    <scope>NUCLEOTIDE SEQUENCE [LARGE SCALE GENOMIC DNA]</scope>
    <source>
        <strain evidence="4">cv. G240</strain>
        <tissue evidence="3">Leaf</tissue>
    </source>
</reference>
<evidence type="ECO:0000313" key="4">
    <source>
        <dbReference type="Proteomes" id="UP000593564"/>
    </source>
</evidence>
<feature type="region of interest" description="Disordered" evidence="2">
    <location>
        <begin position="59"/>
        <end position="85"/>
    </location>
</feature>
<feature type="coiled-coil region" evidence="1">
    <location>
        <begin position="388"/>
        <end position="422"/>
    </location>
</feature>
<name>A0A7J7FUI4_CAMSI</name>
<evidence type="ECO:0000256" key="2">
    <source>
        <dbReference type="SAM" id="MobiDB-lite"/>
    </source>
</evidence>
<evidence type="ECO:0000313" key="3">
    <source>
        <dbReference type="EMBL" id="KAF5932043.1"/>
    </source>
</evidence>
<evidence type="ECO:0008006" key="5">
    <source>
        <dbReference type="Google" id="ProtNLM"/>
    </source>
</evidence>
<proteinExistence type="predicted"/>
<gene>
    <name evidence="3" type="ORF">HYC85_028214</name>
</gene>
<keyword evidence="4" id="KW-1185">Reference proteome</keyword>
<keyword evidence="1" id="KW-0175">Coiled coil</keyword>
<dbReference type="PANTHER" id="PTHR33499:SF11">
    <property type="entry name" value="NO APICAL MERISTEM-ASSOCIATED C-TERMINAL DOMAIN-CONTAINING PROTEIN"/>
    <property type="match status" value="1"/>
</dbReference>
<comment type="caution">
    <text evidence="3">The sequence shown here is derived from an EMBL/GenBank/DDBJ whole genome shotgun (WGS) entry which is preliminary data.</text>
</comment>
<accession>A0A7J7FUI4</accession>
<feature type="region of interest" description="Disordered" evidence="2">
    <location>
        <begin position="98"/>
        <end position="136"/>
    </location>
</feature>
<feature type="compositionally biased region" description="Basic and acidic residues" evidence="2">
    <location>
        <begin position="104"/>
        <end position="120"/>
    </location>
</feature>
<organism evidence="3 4">
    <name type="scientific">Camellia sinensis</name>
    <name type="common">Tea plant</name>
    <name type="synonym">Thea sinensis</name>
    <dbReference type="NCBI Taxonomy" id="4442"/>
    <lineage>
        <taxon>Eukaryota</taxon>
        <taxon>Viridiplantae</taxon>
        <taxon>Streptophyta</taxon>
        <taxon>Embryophyta</taxon>
        <taxon>Tracheophyta</taxon>
        <taxon>Spermatophyta</taxon>
        <taxon>Magnoliopsida</taxon>
        <taxon>eudicotyledons</taxon>
        <taxon>Gunneridae</taxon>
        <taxon>Pentapetalae</taxon>
        <taxon>asterids</taxon>
        <taxon>Ericales</taxon>
        <taxon>Theaceae</taxon>
        <taxon>Camellia</taxon>
    </lineage>
</organism>
<dbReference type="AlphaFoldDB" id="A0A7J7FUI4"/>
<feature type="compositionally biased region" description="Basic and acidic residues" evidence="2">
    <location>
        <begin position="19"/>
        <end position="29"/>
    </location>
</feature>
<dbReference type="EMBL" id="JACBKZ010000014">
    <property type="protein sequence ID" value="KAF5932043.1"/>
    <property type="molecule type" value="Genomic_DNA"/>
</dbReference>